<dbReference type="InterPro" id="IPR001223">
    <property type="entry name" value="Glyco_hydro18_cat"/>
</dbReference>
<dbReference type="EMBL" id="ML736748">
    <property type="protein sequence ID" value="KAE8407361.1"/>
    <property type="molecule type" value="Genomic_DNA"/>
</dbReference>
<dbReference type="Gene3D" id="3.30.60.10">
    <property type="entry name" value="Endochitinase-like"/>
    <property type="match status" value="1"/>
</dbReference>
<dbReference type="Pfam" id="PF00704">
    <property type="entry name" value="Glyco_hydro_18"/>
    <property type="match status" value="1"/>
</dbReference>
<feature type="domain" description="GH18" evidence="8">
    <location>
        <begin position="18"/>
        <end position="413"/>
    </location>
</feature>
<evidence type="ECO:0000259" key="8">
    <source>
        <dbReference type="PROSITE" id="PS51910"/>
    </source>
</evidence>
<dbReference type="RefSeq" id="XP_031944680.1">
    <property type="nucleotide sequence ID" value="XM_032088769.1"/>
</dbReference>
<dbReference type="SMART" id="SM00636">
    <property type="entry name" value="Glyco_18"/>
    <property type="match status" value="1"/>
</dbReference>
<dbReference type="InterPro" id="IPR036861">
    <property type="entry name" value="Endochitinase-like_sf"/>
</dbReference>
<evidence type="ECO:0000256" key="6">
    <source>
        <dbReference type="SAM" id="SignalP"/>
    </source>
</evidence>
<dbReference type="PROSITE" id="PS50941">
    <property type="entry name" value="CHIT_BIND_I_2"/>
    <property type="match status" value="1"/>
</dbReference>
<dbReference type="InterPro" id="IPR029070">
    <property type="entry name" value="Chitinase_insertion_sf"/>
</dbReference>
<keyword evidence="3 5" id="KW-0147">Chitin-binding</keyword>
<keyword evidence="9" id="KW-0378">Hydrolase</keyword>
<dbReference type="GO" id="GO:0005576">
    <property type="term" value="C:extracellular region"/>
    <property type="evidence" value="ECO:0007669"/>
    <property type="project" value="TreeGrafter"/>
</dbReference>
<comment type="similarity">
    <text evidence="1">Belongs to the glycosyl hydrolase 18 family. Chitinase class V subfamily.</text>
</comment>
<dbReference type="OrthoDB" id="73875at2759"/>
<dbReference type="PROSITE" id="PS00026">
    <property type="entry name" value="CHIT_BIND_I_1"/>
    <property type="match status" value="1"/>
</dbReference>
<feature type="disulfide bond" evidence="5">
    <location>
        <begin position="298"/>
        <end position="310"/>
    </location>
</feature>
<keyword evidence="10" id="KW-1185">Reference proteome</keyword>
<feature type="disulfide bond" evidence="5">
    <location>
        <begin position="303"/>
        <end position="317"/>
    </location>
</feature>
<dbReference type="GO" id="GO:0005975">
    <property type="term" value="P:carbohydrate metabolic process"/>
    <property type="evidence" value="ECO:0007669"/>
    <property type="project" value="InterPro"/>
</dbReference>
<dbReference type="Gene3D" id="3.20.20.80">
    <property type="entry name" value="Glycosidases"/>
    <property type="match status" value="2"/>
</dbReference>
<evidence type="ECO:0000259" key="7">
    <source>
        <dbReference type="PROSITE" id="PS50941"/>
    </source>
</evidence>
<dbReference type="PROSITE" id="PS51910">
    <property type="entry name" value="GH18_2"/>
    <property type="match status" value="1"/>
</dbReference>
<evidence type="ECO:0000256" key="2">
    <source>
        <dbReference type="ARBA" id="ARBA00012729"/>
    </source>
</evidence>
<dbReference type="GO" id="GO:0008061">
    <property type="term" value="F:chitin binding"/>
    <property type="evidence" value="ECO:0007669"/>
    <property type="project" value="UniProtKB-UniRule"/>
</dbReference>
<dbReference type="GO" id="GO:0008843">
    <property type="term" value="F:endochitinase activity"/>
    <property type="evidence" value="ECO:0007669"/>
    <property type="project" value="UniProtKB-EC"/>
</dbReference>
<dbReference type="FunFam" id="3.20.20.80:FF:000159">
    <property type="entry name" value="Class V chitinase, putative"/>
    <property type="match status" value="1"/>
</dbReference>
<dbReference type="PANTHER" id="PTHR11177:SF337">
    <property type="entry name" value="CHITINASE"/>
    <property type="match status" value="1"/>
</dbReference>
<dbReference type="InterPro" id="IPR018371">
    <property type="entry name" value="Chitin-binding_1_CS"/>
</dbReference>
<proteinExistence type="inferred from homology"/>
<dbReference type="InterPro" id="IPR050314">
    <property type="entry name" value="Glycosyl_Hydrlase_18"/>
</dbReference>
<dbReference type="EC" id="3.2.1.14" evidence="2"/>
<name>A0A5N7DLM7_9EURO</name>
<sequence length="435" mass="47515">MLRVPLLCLLAVRATLGLRFVMYIDEYHTAALPGNDRTEGITHAIMAFANSSIFNSNSSPKFEPFEPVEAMRKRFVPDTKVMVAIGGWGDTNGFSEGTKDDGSRARYAKNVATMIDNLGIDGVDTESWALDIDWEYPGGNGGDYMKVPNSGKTDEIETYPLSLRAIREAIGPDKLLSIAEQGTKIWPSVDLVNVMSYDLMNRRDKVTNHHTSVVGSLDAIKAYEEIGLDTAKINLGFAYYAKWFMTDPNSNCNEHPLGCGVLALENPNGSDKSAMAAAPGDLRVSADGTCGFSKGTKCPAGSCCSQYGYCGSGNDFCQAGCLSDYGECKGISVIDSWRRALKGGKTDEQAGGQYYWDEQASLFWTWDTPELITRKFKEIVDAEKLGGVMAWSLGEDSLSWEHLKAMQDGLRGRLVDQNSHASCARYCMVSVSSVE</sequence>
<keyword evidence="6" id="KW-0732">Signal</keyword>
<dbReference type="SUPFAM" id="SSF51445">
    <property type="entry name" value="(Trans)glycosidases"/>
    <property type="match status" value="1"/>
</dbReference>
<dbReference type="SMART" id="SM00270">
    <property type="entry name" value="ChtBD1"/>
    <property type="match status" value="1"/>
</dbReference>
<dbReference type="PANTHER" id="PTHR11177">
    <property type="entry name" value="CHITINASE"/>
    <property type="match status" value="1"/>
</dbReference>
<evidence type="ECO:0000256" key="3">
    <source>
        <dbReference type="ARBA" id="ARBA00022669"/>
    </source>
</evidence>
<dbReference type="AlphaFoldDB" id="A0A5N7DLM7"/>
<feature type="domain" description="Chitin-binding type-1" evidence="7">
    <location>
        <begin position="287"/>
        <end position="330"/>
    </location>
</feature>
<evidence type="ECO:0000256" key="5">
    <source>
        <dbReference type="PROSITE-ProRule" id="PRU00261"/>
    </source>
</evidence>
<dbReference type="SUPFAM" id="SSF57016">
    <property type="entry name" value="Plant lectins/antimicrobial peptides"/>
    <property type="match status" value="1"/>
</dbReference>
<keyword evidence="5" id="KW-1015">Disulfide bond</keyword>
<dbReference type="Gene3D" id="3.10.50.10">
    <property type="match status" value="1"/>
</dbReference>
<reference evidence="9 10" key="1">
    <citation type="submission" date="2019-04" db="EMBL/GenBank/DDBJ databases">
        <authorList>
            <consortium name="DOE Joint Genome Institute"/>
            <person name="Mondo S."/>
            <person name="Kjaerbolling I."/>
            <person name="Vesth T."/>
            <person name="Frisvad J.C."/>
            <person name="Nybo J.L."/>
            <person name="Theobald S."/>
            <person name="Kildgaard S."/>
            <person name="Isbrandt T."/>
            <person name="Kuo A."/>
            <person name="Sato A."/>
            <person name="Lyhne E.K."/>
            <person name="Kogle M.E."/>
            <person name="Wiebenga A."/>
            <person name="Kun R.S."/>
            <person name="Lubbers R.J."/>
            <person name="Makela M.R."/>
            <person name="Barry K."/>
            <person name="Chovatia M."/>
            <person name="Clum A."/>
            <person name="Daum C."/>
            <person name="Haridas S."/>
            <person name="He G."/>
            <person name="LaButti K."/>
            <person name="Lipzen A."/>
            <person name="Riley R."/>
            <person name="Salamov A."/>
            <person name="Simmons B.A."/>
            <person name="Magnuson J.K."/>
            <person name="Henrissat B."/>
            <person name="Mortensen U.H."/>
            <person name="Larsen T.O."/>
            <person name="Devries R.P."/>
            <person name="Grigoriev I.V."/>
            <person name="Machida M."/>
            <person name="Baker S.E."/>
            <person name="Andersen M.R."/>
            <person name="Cantor M.N."/>
            <person name="Hua S.X."/>
        </authorList>
    </citation>
    <scope>NUCLEOTIDE SEQUENCE [LARGE SCALE GENOMIC DNA]</scope>
    <source>
        <strain evidence="9 10">CBS 119388</strain>
    </source>
</reference>
<evidence type="ECO:0000313" key="10">
    <source>
        <dbReference type="Proteomes" id="UP000325579"/>
    </source>
</evidence>
<feature type="signal peptide" evidence="6">
    <location>
        <begin position="1"/>
        <end position="17"/>
    </location>
</feature>
<protein>
    <recommendedName>
        <fullName evidence="2">chitinase</fullName>
        <ecNumber evidence="2">3.2.1.14</ecNumber>
    </recommendedName>
</protein>
<dbReference type="GO" id="GO:0006032">
    <property type="term" value="P:chitin catabolic process"/>
    <property type="evidence" value="ECO:0007669"/>
    <property type="project" value="TreeGrafter"/>
</dbReference>
<feature type="chain" id="PRO_5024821270" description="chitinase" evidence="6">
    <location>
        <begin position="18"/>
        <end position="435"/>
    </location>
</feature>
<dbReference type="GeneID" id="43673460"/>
<dbReference type="InterPro" id="IPR017853">
    <property type="entry name" value="GH"/>
</dbReference>
<dbReference type="CDD" id="cd11618">
    <property type="entry name" value="ChtBD1_1"/>
    <property type="match status" value="1"/>
</dbReference>
<evidence type="ECO:0000256" key="4">
    <source>
        <dbReference type="ARBA" id="ARBA00023026"/>
    </source>
</evidence>
<gene>
    <name evidence="9" type="ORF">BDV37DRAFT_290677</name>
</gene>
<comment type="caution">
    <text evidence="5">Lacks conserved residue(s) required for the propagation of feature annotation.</text>
</comment>
<keyword evidence="4" id="KW-0843">Virulence</keyword>
<dbReference type="InterPro" id="IPR001002">
    <property type="entry name" value="Chitin-bd_1"/>
</dbReference>
<dbReference type="Pfam" id="PF00187">
    <property type="entry name" value="Chitin_bind_1"/>
    <property type="match status" value="1"/>
</dbReference>
<dbReference type="FunFam" id="3.30.60.10:FF:000007">
    <property type="entry name" value="Class V chitinase, putative (AFU_orthologue AFUA_3G07160)"/>
    <property type="match status" value="1"/>
</dbReference>
<evidence type="ECO:0000313" key="9">
    <source>
        <dbReference type="EMBL" id="KAE8407361.1"/>
    </source>
</evidence>
<dbReference type="InterPro" id="IPR011583">
    <property type="entry name" value="Chitinase_II/V-like_cat"/>
</dbReference>
<dbReference type="Proteomes" id="UP000325579">
    <property type="component" value="Unassembled WGS sequence"/>
</dbReference>
<accession>A0A5N7DLM7</accession>
<organism evidence="9 10">
    <name type="scientific">Aspergillus pseudonomiae</name>
    <dbReference type="NCBI Taxonomy" id="1506151"/>
    <lineage>
        <taxon>Eukaryota</taxon>
        <taxon>Fungi</taxon>
        <taxon>Dikarya</taxon>
        <taxon>Ascomycota</taxon>
        <taxon>Pezizomycotina</taxon>
        <taxon>Eurotiomycetes</taxon>
        <taxon>Eurotiomycetidae</taxon>
        <taxon>Eurotiales</taxon>
        <taxon>Aspergillaceae</taxon>
        <taxon>Aspergillus</taxon>
        <taxon>Aspergillus subgen. Circumdati</taxon>
    </lineage>
</organism>
<evidence type="ECO:0000256" key="1">
    <source>
        <dbReference type="ARBA" id="ARBA00008682"/>
    </source>
</evidence>